<gene>
    <name evidence="5" type="ORF">BDQ12DRAFT_608601</name>
</gene>
<sequence>MIGASVYRAPQGTTSSTFTPPPLDGSLSIPQIYDFHYTHSAEHPLFIYDTPNGTNTITWKHVVRAIHTAARSVIHSVPSTAPLPNPPPVIAILAVIDQLSYFALTAGILRSGHIAFPISPRNSVSGVANLLQKTGARHLFVSADQAMQRIAASVCESVQGVEILPVPTFEDLYGAEEDEFIPLEPMQHQDVKRTAMILHSSGSTSFPKPIPISHINLLQWGSQPYFGETDICGRILSNHALPFFHAMGVVSLTWATMSGLTVSNFPPRSPPMVSTPDSVYTSAVGARSRLIFCVPTFLEEWAQIPERVEELQKFNAVLFGGAPIQKAVGDMLAEKGVPLYPFYGATELGGMSKFLPKHPPLEGWEYFQISPHANAVFQHENESPEEKISRLMFQECPSHSPAVANTGASAYDTNDLLIQHPTNATLWKIYGRADDQIMHSTGEKTNPVPMETIMNRHPMISSTVIFGRGRFQAGVLVEPTSEHSFIPTDLKALSVFRDAIWPSVEEANRFAPSHSRIFKEMILVAHPSKPFQYTPKGTPRRQIILNEYEEEIENGYAAIQESSASDLELLEGFNFDQSLAFVRQTVKKGMSAPIEDEDDFFQYGCDSLQATFIRNTILRSLRQVLPAAVTKTVLLNFVYLNPTIVRLAAYLHNLVRYTDDEAVPDQNATTMAEMAMMVKKYTTNFPQHQPSGSTSTGEVILLTGSTGGLGSYILETLILKTDICRVYVLNRRGKLSSFDRQADAFRDRGIAITLLDSPKIKFLEGDTNQFELGVGSNVYEELRTSVTCIMHIAWRVDFNVSLSSMEPLLNGTRQLVDLALSSPHPVPPRIVFASSIGVIPPDFNQCEFVPEAPLLDPAIAVGSGYPESKWVAERILACAAENTPLAPVIVRIGQLCGGRNGSWNTSEWVPSIVKSGQLLKCLPDASGCISWIPGHIAAEALVEMRQSDSPVLHLVHPNPTSWTSILSHVSSTLEVPLVPYSTWLSVLEAADLSSVSGVDPAEENPALRILDFYRSADKPLPSDDAEAFGFPRLSTTLAVQNAASLQQCTMHQLGCDDVHRWISYWNSVEFLTPSLRKEVLMSPTRIWTSIFWSKMQWVGSLWSIPTHISSLFDWLPKLRWPIFPLQPTEARTHSEA</sequence>
<dbReference type="SMART" id="SM00823">
    <property type="entry name" value="PKS_PP"/>
    <property type="match status" value="1"/>
</dbReference>
<evidence type="ECO:0000256" key="3">
    <source>
        <dbReference type="SAM" id="MobiDB-lite"/>
    </source>
</evidence>
<dbReference type="STRING" id="68775.A0A5C3LX12"/>
<protein>
    <recommendedName>
        <fullName evidence="4">Polyketide synthase-like phosphopantetheine-binding domain-containing protein</fullName>
    </recommendedName>
</protein>
<dbReference type="GO" id="GO:0031177">
    <property type="term" value="F:phosphopantetheine binding"/>
    <property type="evidence" value="ECO:0007669"/>
    <property type="project" value="InterPro"/>
</dbReference>
<dbReference type="Gene3D" id="3.40.50.720">
    <property type="entry name" value="NAD(P)-binding Rossmann-like Domain"/>
    <property type="match status" value="1"/>
</dbReference>
<dbReference type="PANTHER" id="PTHR43439">
    <property type="entry name" value="PHENYLACETATE-COENZYME A LIGASE"/>
    <property type="match status" value="1"/>
</dbReference>
<feature type="domain" description="Polyketide synthase-like phosphopantetheine-binding" evidence="4">
    <location>
        <begin position="576"/>
        <end position="655"/>
    </location>
</feature>
<dbReference type="Gene3D" id="3.40.50.12780">
    <property type="entry name" value="N-terminal domain of ligase-like"/>
    <property type="match status" value="1"/>
</dbReference>
<reference evidence="5 6" key="1">
    <citation type="journal article" date="2019" name="Nat. Ecol. Evol.">
        <title>Megaphylogeny resolves global patterns of mushroom evolution.</title>
        <authorList>
            <person name="Varga T."/>
            <person name="Krizsan K."/>
            <person name="Foldi C."/>
            <person name="Dima B."/>
            <person name="Sanchez-Garcia M."/>
            <person name="Sanchez-Ramirez S."/>
            <person name="Szollosi G.J."/>
            <person name="Szarkandi J.G."/>
            <person name="Papp V."/>
            <person name="Albert L."/>
            <person name="Andreopoulos W."/>
            <person name="Angelini C."/>
            <person name="Antonin V."/>
            <person name="Barry K.W."/>
            <person name="Bougher N.L."/>
            <person name="Buchanan P."/>
            <person name="Buyck B."/>
            <person name="Bense V."/>
            <person name="Catcheside P."/>
            <person name="Chovatia M."/>
            <person name="Cooper J."/>
            <person name="Damon W."/>
            <person name="Desjardin D."/>
            <person name="Finy P."/>
            <person name="Geml J."/>
            <person name="Haridas S."/>
            <person name="Hughes K."/>
            <person name="Justo A."/>
            <person name="Karasinski D."/>
            <person name="Kautmanova I."/>
            <person name="Kiss B."/>
            <person name="Kocsube S."/>
            <person name="Kotiranta H."/>
            <person name="LaButti K.M."/>
            <person name="Lechner B.E."/>
            <person name="Liimatainen K."/>
            <person name="Lipzen A."/>
            <person name="Lukacs Z."/>
            <person name="Mihaltcheva S."/>
            <person name="Morgado L.N."/>
            <person name="Niskanen T."/>
            <person name="Noordeloos M.E."/>
            <person name="Ohm R.A."/>
            <person name="Ortiz-Santana B."/>
            <person name="Ovrebo C."/>
            <person name="Racz N."/>
            <person name="Riley R."/>
            <person name="Savchenko A."/>
            <person name="Shiryaev A."/>
            <person name="Soop K."/>
            <person name="Spirin V."/>
            <person name="Szebenyi C."/>
            <person name="Tomsovsky M."/>
            <person name="Tulloss R.E."/>
            <person name="Uehling J."/>
            <person name="Grigoriev I.V."/>
            <person name="Vagvolgyi C."/>
            <person name="Papp T."/>
            <person name="Martin F.M."/>
            <person name="Miettinen O."/>
            <person name="Hibbett D.S."/>
            <person name="Nagy L.G."/>
        </authorList>
    </citation>
    <scope>NUCLEOTIDE SEQUENCE [LARGE SCALE GENOMIC DNA]</scope>
    <source>
        <strain evidence="5 6">CBS 166.37</strain>
    </source>
</reference>
<dbReference type="SUPFAM" id="SSF56801">
    <property type="entry name" value="Acetyl-CoA synthetase-like"/>
    <property type="match status" value="1"/>
</dbReference>
<accession>A0A5C3LX12</accession>
<dbReference type="InterPro" id="IPR042099">
    <property type="entry name" value="ANL_N_sf"/>
</dbReference>
<dbReference type="SUPFAM" id="SSF51735">
    <property type="entry name" value="NAD(P)-binding Rossmann-fold domains"/>
    <property type="match status" value="1"/>
</dbReference>
<evidence type="ECO:0000259" key="4">
    <source>
        <dbReference type="SMART" id="SM00823"/>
    </source>
</evidence>
<organism evidence="5 6">
    <name type="scientific">Crucibulum laeve</name>
    <dbReference type="NCBI Taxonomy" id="68775"/>
    <lineage>
        <taxon>Eukaryota</taxon>
        <taxon>Fungi</taxon>
        <taxon>Dikarya</taxon>
        <taxon>Basidiomycota</taxon>
        <taxon>Agaricomycotina</taxon>
        <taxon>Agaricomycetes</taxon>
        <taxon>Agaricomycetidae</taxon>
        <taxon>Agaricales</taxon>
        <taxon>Agaricineae</taxon>
        <taxon>Nidulariaceae</taxon>
        <taxon>Crucibulum</taxon>
    </lineage>
</organism>
<dbReference type="InterPro" id="IPR036291">
    <property type="entry name" value="NAD(P)-bd_dom_sf"/>
</dbReference>
<dbReference type="OrthoDB" id="429813at2759"/>
<feature type="region of interest" description="Disordered" evidence="3">
    <location>
        <begin position="1"/>
        <end position="21"/>
    </location>
</feature>
<keyword evidence="6" id="KW-1185">Reference proteome</keyword>
<dbReference type="Pfam" id="PF00501">
    <property type="entry name" value="AMP-binding"/>
    <property type="match status" value="1"/>
</dbReference>
<evidence type="ECO:0000256" key="1">
    <source>
        <dbReference type="ARBA" id="ARBA00022450"/>
    </source>
</evidence>
<dbReference type="InterPro" id="IPR013120">
    <property type="entry name" value="FAR_NAD-bd"/>
</dbReference>
<name>A0A5C3LX12_9AGAR</name>
<evidence type="ECO:0000313" key="6">
    <source>
        <dbReference type="Proteomes" id="UP000308652"/>
    </source>
</evidence>
<dbReference type="Pfam" id="PF23562">
    <property type="entry name" value="AMP-binding_C_3"/>
    <property type="match status" value="1"/>
</dbReference>
<dbReference type="Pfam" id="PF07993">
    <property type="entry name" value="NAD_binding_4"/>
    <property type="match status" value="1"/>
</dbReference>
<proteinExistence type="predicted"/>
<dbReference type="InterPro" id="IPR036736">
    <property type="entry name" value="ACP-like_sf"/>
</dbReference>
<dbReference type="InterPro" id="IPR000873">
    <property type="entry name" value="AMP-dep_synth/lig_dom"/>
</dbReference>
<dbReference type="Proteomes" id="UP000308652">
    <property type="component" value="Unassembled WGS sequence"/>
</dbReference>
<dbReference type="InterPro" id="IPR020845">
    <property type="entry name" value="AMP-binding_CS"/>
</dbReference>
<dbReference type="EMBL" id="ML213610">
    <property type="protein sequence ID" value="TFK37077.1"/>
    <property type="molecule type" value="Genomic_DNA"/>
</dbReference>
<evidence type="ECO:0000313" key="5">
    <source>
        <dbReference type="EMBL" id="TFK37077.1"/>
    </source>
</evidence>
<dbReference type="PANTHER" id="PTHR43439:SF2">
    <property type="entry name" value="ENZYME, PUTATIVE (JCVI)-RELATED"/>
    <property type="match status" value="1"/>
</dbReference>
<dbReference type="PROSITE" id="PS00455">
    <property type="entry name" value="AMP_BINDING"/>
    <property type="match status" value="1"/>
</dbReference>
<dbReference type="Gene3D" id="1.10.1200.10">
    <property type="entry name" value="ACP-like"/>
    <property type="match status" value="1"/>
</dbReference>
<evidence type="ECO:0000256" key="2">
    <source>
        <dbReference type="ARBA" id="ARBA00022553"/>
    </source>
</evidence>
<keyword evidence="1" id="KW-0596">Phosphopantetheine</keyword>
<keyword evidence="2" id="KW-0597">Phosphoprotein</keyword>
<dbReference type="InterPro" id="IPR020806">
    <property type="entry name" value="PKS_PP-bd"/>
</dbReference>
<dbReference type="InterPro" id="IPR051414">
    <property type="entry name" value="Adenylate-forming_Reductase"/>
</dbReference>
<dbReference type="AlphaFoldDB" id="A0A5C3LX12"/>